<organism evidence="2 3">
    <name type="scientific">Schaedlerella arabinosiphila</name>
    <dbReference type="NCBI Taxonomy" id="2044587"/>
    <lineage>
        <taxon>Bacteria</taxon>
        <taxon>Bacillati</taxon>
        <taxon>Bacillota</taxon>
        <taxon>Clostridia</taxon>
        <taxon>Lachnospirales</taxon>
        <taxon>Lachnospiraceae</taxon>
        <taxon>Schaedlerella</taxon>
    </lineage>
</organism>
<protein>
    <submittedName>
        <fullName evidence="2">TnpV protein</fullName>
    </submittedName>
</protein>
<reference evidence="1 4" key="2">
    <citation type="submission" date="2019-07" db="EMBL/GenBank/DDBJ databases">
        <title>Draft genome sequences of 15 bacterial species constituting the stable defined intestinal microbiota of the GM15 gnotobiotic mouse model.</title>
        <authorList>
            <person name="Elie C."/>
            <person name="Mathieu A."/>
            <person name="Saliou A."/>
            <person name="Darnaud M."/>
            <person name="Leulier F."/>
            <person name="Tamellini A."/>
        </authorList>
    </citation>
    <scope>NUCLEOTIDE SEQUENCE [LARGE SCALE GENOMIC DNA]</scope>
    <source>
        <strain evidence="4">ASF 502</strain>
        <strain evidence="1">MD300</strain>
    </source>
</reference>
<sequence length="120" mass="14114">MPDIKITHFGFIFAQISIVFYYQNSQLPEDNEIRPIGLTYFREHHPVLYMDLFLSGTLTKHLADTNESAHERMDLIVKQMAKQQRVNEQLKSSDWLKWLQTMNNIQASAREIILSEIVYA</sequence>
<reference evidence="2" key="1">
    <citation type="submission" date="2018-10" db="EMBL/GenBank/DDBJ databases">
        <title>Schaedlerella arabinophila gen. nov. sp. nov., isolated from the mouse intestinal tract and comparative analysis with the genome of the closely related altered Schaedler flora strain ASF502.</title>
        <authorList>
            <person name="Miyake S."/>
            <person name="Soh M."/>
            <person name="Seedorf H."/>
        </authorList>
    </citation>
    <scope>NUCLEOTIDE SEQUENCE [LARGE SCALE GENOMIC DNA]</scope>
    <source>
        <strain evidence="2">DSM 106076</strain>
    </source>
</reference>
<dbReference type="AlphaFoldDB" id="A0A3R8M030"/>
<dbReference type="EMBL" id="RHJS01000002">
    <property type="protein sequence ID" value="RRK32974.1"/>
    <property type="molecule type" value="Genomic_DNA"/>
</dbReference>
<accession>A0A3R8M030</accession>
<keyword evidence="3" id="KW-1185">Reference proteome</keyword>
<dbReference type="InterPro" id="IPR026989">
    <property type="entry name" value="TnpV"/>
</dbReference>
<dbReference type="OrthoDB" id="9797564at2"/>
<comment type="caution">
    <text evidence="2">The sequence shown here is derived from an EMBL/GenBank/DDBJ whole genome shotgun (WGS) entry which is preliminary data.</text>
</comment>
<dbReference type="EMBL" id="VIRB01000082">
    <property type="protein sequence ID" value="NDO69736.1"/>
    <property type="molecule type" value="Genomic_DNA"/>
</dbReference>
<evidence type="ECO:0000313" key="4">
    <source>
        <dbReference type="Proteomes" id="UP000474104"/>
    </source>
</evidence>
<dbReference type="Proteomes" id="UP000474104">
    <property type="component" value="Unassembled WGS sequence"/>
</dbReference>
<dbReference type="RefSeq" id="WP_049946600.1">
    <property type="nucleotide sequence ID" value="NZ_RHJS01000002.1"/>
</dbReference>
<dbReference type="Pfam" id="PF14198">
    <property type="entry name" value="TnpV"/>
    <property type="match status" value="1"/>
</dbReference>
<dbReference type="Proteomes" id="UP000274920">
    <property type="component" value="Unassembled WGS sequence"/>
</dbReference>
<evidence type="ECO:0000313" key="2">
    <source>
        <dbReference type="EMBL" id="RRK32974.1"/>
    </source>
</evidence>
<name>A0A3R8M030_9FIRM</name>
<proteinExistence type="predicted"/>
<gene>
    <name evidence="2" type="ORF">EBB54_17675</name>
    <name evidence="1" type="ORF">FMM80_14020</name>
</gene>
<evidence type="ECO:0000313" key="1">
    <source>
        <dbReference type="EMBL" id="NDO69736.1"/>
    </source>
</evidence>
<evidence type="ECO:0000313" key="3">
    <source>
        <dbReference type="Proteomes" id="UP000274920"/>
    </source>
</evidence>